<gene>
    <name evidence="3" type="primary">LOC103698116</name>
</gene>
<evidence type="ECO:0000313" key="3">
    <source>
        <dbReference type="RefSeq" id="XP_008778313.1"/>
    </source>
</evidence>
<dbReference type="KEGG" id="pda:103698116"/>
<proteinExistence type="predicted"/>
<dbReference type="Gene3D" id="2.130.10.10">
    <property type="entry name" value="YVTN repeat-like/Quinoprotein amine dehydrogenase"/>
    <property type="match status" value="2"/>
</dbReference>
<evidence type="ECO:0000256" key="1">
    <source>
        <dbReference type="SAM" id="MobiDB-lite"/>
    </source>
</evidence>
<dbReference type="SUPFAM" id="SSF81383">
    <property type="entry name" value="F-box domain"/>
    <property type="match status" value="1"/>
</dbReference>
<dbReference type="PANTHER" id="PTHR19855">
    <property type="entry name" value="WD40 REPEAT PROTEIN 12, 37"/>
    <property type="match status" value="1"/>
</dbReference>
<feature type="compositionally biased region" description="Low complexity" evidence="1">
    <location>
        <begin position="1"/>
        <end position="10"/>
    </location>
</feature>
<dbReference type="InterPro" id="IPR036047">
    <property type="entry name" value="F-box-like_dom_sf"/>
</dbReference>
<protein>
    <submittedName>
        <fullName evidence="3">Transcriptional regulator STERILE APETALA</fullName>
    </submittedName>
</protein>
<dbReference type="AlphaFoldDB" id="A0A8B7BJD1"/>
<dbReference type="RefSeq" id="XP_008778313.1">
    <property type="nucleotide sequence ID" value="XM_008780091.2"/>
</dbReference>
<dbReference type="SUPFAM" id="SSF50998">
    <property type="entry name" value="Quinoprotein alcohol dehydrogenase-like"/>
    <property type="match status" value="1"/>
</dbReference>
<reference evidence="3" key="1">
    <citation type="submission" date="2025-08" db="UniProtKB">
        <authorList>
            <consortium name="RefSeq"/>
        </authorList>
    </citation>
    <scope>IDENTIFICATION</scope>
    <source>
        <tissue evidence="3">Young leaves</tissue>
    </source>
</reference>
<dbReference type="InterPro" id="IPR015943">
    <property type="entry name" value="WD40/YVTN_repeat-like_dom_sf"/>
</dbReference>
<keyword evidence="2" id="KW-1185">Reference proteome</keyword>
<dbReference type="InterPro" id="IPR011047">
    <property type="entry name" value="Quinoprotein_ADH-like_sf"/>
</dbReference>
<feature type="region of interest" description="Disordered" evidence="1">
    <location>
        <begin position="1"/>
        <end position="53"/>
    </location>
</feature>
<dbReference type="OrthoDB" id="760263at2759"/>
<dbReference type="PANTHER" id="PTHR19855:SF31">
    <property type="entry name" value="TRANSCRIPTIONAL REGULATOR STERILE APETALA"/>
    <property type="match status" value="1"/>
</dbReference>
<dbReference type="GeneID" id="103698116"/>
<organism evidence="2 3">
    <name type="scientific">Phoenix dactylifera</name>
    <name type="common">Date palm</name>
    <dbReference type="NCBI Taxonomy" id="42345"/>
    <lineage>
        <taxon>Eukaryota</taxon>
        <taxon>Viridiplantae</taxon>
        <taxon>Streptophyta</taxon>
        <taxon>Embryophyta</taxon>
        <taxon>Tracheophyta</taxon>
        <taxon>Spermatophyta</taxon>
        <taxon>Magnoliopsida</taxon>
        <taxon>Liliopsida</taxon>
        <taxon>Arecaceae</taxon>
        <taxon>Coryphoideae</taxon>
        <taxon>Phoeniceae</taxon>
        <taxon>Phoenix</taxon>
    </lineage>
</organism>
<dbReference type="Proteomes" id="UP000228380">
    <property type="component" value="Unplaced"/>
</dbReference>
<accession>A0A8B7BJD1</accession>
<evidence type="ECO:0000313" key="2">
    <source>
        <dbReference type="Proteomes" id="UP000228380"/>
    </source>
</evidence>
<sequence length="469" mass="50897">MSSPPASSPSEGGGAGGAEERGGGGDEEIVGGPSDRGPRRAGDPSSSRRRSADAVWPEHFVESVAVRVAVDAARSDGRLAAAPAVAAIFQVCSTWRIVSRSELLWEDATRGVWSRRRPLRPTWHEEFIRLHQTARNFRTRRSAYSHLLSAASPAVSCRRLALSDHYLAAGLLDGSIHLFELPSGRHLTTYRTQPHRDRLGPLSRSISGLLLLSDPSRLVFACQDGDIHAAPLDDPVPGSTRQARVGNLMEDGTLVDFAGDGRRWVGLFAGVPGRSWHVWDAETEQLVYVGGSLTDPDSVLGWRMLTDLIATVGRVRIAEPGAMVASTSSRLQVMNLDDPGEVSNQLELRRRALVDSVDACNGQVMVVDLRGLARVLRARTLAEVCRFSTVARVEGHPQQRVSGTVGCMNWGYAVVCSAGSLRVWDAATGEYLYSFRERVGDVTIVAASDRYVASWVDDTGLHLWDFGAL</sequence>
<name>A0A8B7BJD1_PHODC</name>